<dbReference type="InterPro" id="IPR050942">
    <property type="entry name" value="F-box_BR-signaling"/>
</dbReference>
<gene>
    <name evidence="2" type="ORF">LUZ61_017018</name>
</gene>
<dbReference type="InterPro" id="IPR005174">
    <property type="entry name" value="KIB1-4_b-propeller"/>
</dbReference>
<evidence type="ECO:0000259" key="1">
    <source>
        <dbReference type="Pfam" id="PF03478"/>
    </source>
</evidence>
<evidence type="ECO:0000313" key="3">
    <source>
        <dbReference type="Proteomes" id="UP001210211"/>
    </source>
</evidence>
<keyword evidence="3" id="KW-1185">Reference proteome</keyword>
<comment type="caution">
    <text evidence="2">The sequence shown here is derived from an EMBL/GenBank/DDBJ whole genome shotgun (WGS) entry which is preliminary data.</text>
</comment>
<dbReference type="Proteomes" id="UP001210211">
    <property type="component" value="Unassembled WGS sequence"/>
</dbReference>
<reference evidence="2 3" key="1">
    <citation type="journal article" date="2022" name="Cell">
        <title>Repeat-based holocentromeres influence genome architecture and karyotype evolution.</title>
        <authorList>
            <person name="Hofstatter P.G."/>
            <person name="Thangavel G."/>
            <person name="Lux T."/>
            <person name="Neumann P."/>
            <person name="Vondrak T."/>
            <person name="Novak P."/>
            <person name="Zhang M."/>
            <person name="Costa L."/>
            <person name="Castellani M."/>
            <person name="Scott A."/>
            <person name="Toegelov H."/>
            <person name="Fuchs J."/>
            <person name="Mata-Sucre Y."/>
            <person name="Dias Y."/>
            <person name="Vanzela A.L.L."/>
            <person name="Huettel B."/>
            <person name="Almeida C.C.S."/>
            <person name="Simkova H."/>
            <person name="Souza G."/>
            <person name="Pedrosa-Harand A."/>
            <person name="Macas J."/>
            <person name="Mayer K.F.X."/>
            <person name="Houben A."/>
            <person name="Marques A."/>
        </authorList>
    </citation>
    <scope>NUCLEOTIDE SEQUENCE [LARGE SCALE GENOMIC DNA]</scope>
    <source>
        <strain evidence="2">RhyTen1mFocal</strain>
    </source>
</reference>
<name>A0AAD5Z6R9_9POAL</name>
<dbReference type="AlphaFoldDB" id="A0AAD5Z6R9"/>
<organism evidence="2 3">
    <name type="scientific">Rhynchospora tenuis</name>
    <dbReference type="NCBI Taxonomy" id="198213"/>
    <lineage>
        <taxon>Eukaryota</taxon>
        <taxon>Viridiplantae</taxon>
        <taxon>Streptophyta</taxon>
        <taxon>Embryophyta</taxon>
        <taxon>Tracheophyta</taxon>
        <taxon>Spermatophyta</taxon>
        <taxon>Magnoliopsida</taxon>
        <taxon>Liliopsida</taxon>
        <taxon>Poales</taxon>
        <taxon>Cyperaceae</taxon>
        <taxon>Cyperoideae</taxon>
        <taxon>Rhynchosporeae</taxon>
        <taxon>Rhynchospora</taxon>
    </lineage>
</organism>
<protein>
    <recommendedName>
        <fullName evidence="1">KIB1-4 beta-propeller domain-containing protein</fullName>
    </recommendedName>
</protein>
<dbReference type="Pfam" id="PF03478">
    <property type="entry name" value="Beta-prop_KIB1-4"/>
    <property type="match status" value="1"/>
</dbReference>
<sequence length="387" mass="44597">MEMEGSPSKFRDWAHLPTEIVESISEKVKSITEFARFRAVCSPWRSATLSKLRHLPPQLPWLMLPYVTHPEWISGGLKEDGIRLFYDRWESKLRKLHLPESIGMTCCASYRGWLLLVATKGRQVLLLNPLTRARIELPPFSGPVKCLGDNSDALIDGAALLFNRNINCSFADSKVIFSADLTDPNCLITVFFRRCWVICYRVGDPCWTWIDDRDYYPPLNLADVTYYHGRFYMLYKDGMVIIDSNKPEEKIVYNLEPELQAASKCFLEGKSGILVVSVRPKDKFELWQFQEQPLKFKQITDTSNNTAIFYGYPSLAVCTDDWDSLDGVSVHMNYKCLPYAGKYGVELYYSIFSAQQDGAKTDHVRYIGKEPPFRVTEQTMWFQPSTF</sequence>
<dbReference type="Gene3D" id="1.20.1280.50">
    <property type="match status" value="1"/>
</dbReference>
<evidence type="ECO:0000313" key="2">
    <source>
        <dbReference type="EMBL" id="KAJ3687854.1"/>
    </source>
</evidence>
<dbReference type="PANTHER" id="PTHR44259">
    <property type="entry name" value="OS07G0183000 PROTEIN-RELATED"/>
    <property type="match status" value="1"/>
</dbReference>
<accession>A0AAD5Z6R9</accession>
<proteinExistence type="predicted"/>
<feature type="domain" description="KIB1-4 beta-propeller" evidence="1">
    <location>
        <begin position="90"/>
        <end position="321"/>
    </location>
</feature>
<dbReference type="EMBL" id="JAMRDG010000002">
    <property type="protein sequence ID" value="KAJ3687854.1"/>
    <property type="molecule type" value="Genomic_DNA"/>
</dbReference>